<dbReference type="Proteomes" id="UP001596108">
    <property type="component" value="Unassembled WGS sequence"/>
</dbReference>
<proteinExistence type="predicted"/>
<feature type="transmembrane region" description="Helical" evidence="1">
    <location>
        <begin position="7"/>
        <end position="30"/>
    </location>
</feature>
<comment type="caution">
    <text evidence="3">The sequence shown here is derived from an EMBL/GenBank/DDBJ whole genome shotgun (WGS) entry which is preliminary data.</text>
</comment>
<sequence length="283" mass="33068">MISLNRVTYLYAFISLGLTFIVLQMILFLLGEWDLYSYGWNLIESCLAPLETNPFLDFACKIGMSLFIAYTLLRIGYYSSKQLFFHMKWRWFFQKNGQQRWQKYMADRYPRYDVTVIEDQAFIALTKGIVKPRIYISTVVLESFGEEEIEAILLHEVHHCKKYDPFHLFVLTVLNYGFGYIPLVRKTAYYFSTWKEIQADRYAVKKMGSWQHLGAVLLQLSKVHTKLSPIGAVGFTDKAINYRLQHLIYPELNIRVPLFQPSLVVKSMIITFSVLFVLLGGCV</sequence>
<protein>
    <submittedName>
        <fullName evidence="3">M56 family metallopeptidase</fullName>
    </submittedName>
</protein>
<dbReference type="EMBL" id="JBHSNC010000001">
    <property type="protein sequence ID" value="MFC5527908.1"/>
    <property type="molecule type" value="Genomic_DNA"/>
</dbReference>
<feature type="transmembrane region" description="Helical" evidence="1">
    <location>
        <begin position="263"/>
        <end position="281"/>
    </location>
</feature>
<dbReference type="InterPro" id="IPR052173">
    <property type="entry name" value="Beta-lactam_resp_regulator"/>
</dbReference>
<organism evidence="3 4">
    <name type="scientific">Cohnella yongneupensis</name>
    <dbReference type="NCBI Taxonomy" id="425006"/>
    <lineage>
        <taxon>Bacteria</taxon>
        <taxon>Bacillati</taxon>
        <taxon>Bacillota</taxon>
        <taxon>Bacilli</taxon>
        <taxon>Bacillales</taxon>
        <taxon>Paenibacillaceae</taxon>
        <taxon>Cohnella</taxon>
    </lineage>
</organism>
<dbReference type="RefSeq" id="WP_378109713.1">
    <property type="nucleotide sequence ID" value="NZ_JBHSNC010000001.1"/>
</dbReference>
<dbReference type="PANTHER" id="PTHR34978:SF3">
    <property type="entry name" value="SLR0241 PROTEIN"/>
    <property type="match status" value="1"/>
</dbReference>
<name>A0ABW0QSU8_9BACL</name>
<evidence type="ECO:0000313" key="4">
    <source>
        <dbReference type="Proteomes" id="UP001596108"/>
    </source>
</evidence>
<evidence type="ECO:0000259" key="2">
    <source>
        <dbReference type="Pfam" id="PF05569"/>
    </source>
</evidence>
<keyword evidence="4" id="KW-1185">Reference proteome</keyword>
<feature type="domain" description="Peptidase M56" evidence="2">
    <location>
        <begin position="128"/>
        <end position="245"/>
    </location>
</feature>
<dbReference type="PANTHER" id="PTHR34978">
    <property type="entry name" value="POSSIBLE SENSOR-TRANSDUCER PROTEIN BLAR"/>
    <property type="match status" value="1"/>
</dbReference>
<feature type="transmembrane region" description="Helical" evidence="1">
    <location>
        <begin position="62"/>
        <end position="80"/>
    </location>
</feature>
<dbReference type="Gene3D" id="3.30.2010.10">
    <property type="entry name" value="Metalloproteases ('zincins'), catalytic domain"/>
    <property type="match status" value="1"/>
</dbReference>
<dbReference type="InterPro" id="IPR008756">
    <property type="entry name" value="Peptidase_M56"/>
</dbReference>
<gene>
    <name evidence="3" type="ORF">ACFPQ4_00330</name>
</gene>
<evidence type="ECO:0000256" key="1">
    <source>
        <dbReference type="SAM" id="Phobius"/>
    </source>
</evidence>
<keyword evidence="1" id="KW-0812">Transmembrane</keyword>
<dbReference type="Pfam" id="PF05569">
    <property type="entry name" value="Peptidase_M56"/>
    <property type="match status" value="1"/>
</dbReference>
<keyword evidence="1" id="KW-1133">Transmembrane helix</keyword>
<evidence type="ECO:0000313" key="3">
    <source>
        <dbReference type="EMBL" id="MFC5527908.1"/>
    </source>
</evidence>
<reference evidence="4" key="1">
    <citation type="journal article" date="2019" name="Int. J. Syst. Evol. Microbiol.">
        <title>The Global Catalogue of Microorganisms (GCM) 10K type strain sequencing project: providing services to taxonomists for standard genome sequencing and annotation.</title>
        <authorList>
            <consortium name="The Broad Institute Genomics Platform"/>
            <consortium name="The Broad Institute Genome Sequencing Center for Infectious Disease"/>
            <person name="Wu L."/>
            <person name="Ma J."/>
        </authorList>
    </citation>
    <scope>NUCLEOTIDE SEQUENCE [LARGE SCALE GENOMIC DNA]</scope>
    <source>
        <strain evidence="4">CGMCC 1.18578</strain>
    </source>
</reference>
<keyword evidence="1" id="KW-0472">Membrane</keyword>
<accession>A0ABW0QSU8</accession>
<dbReference type="CDD" id="cd07326">
    <property type="entry name" value="M56_BlaR1_MecR1_like"/>
    <property type="match status" value="1"/>
</dbReference>